<protein>
    <submittedName>
        <fullName evidence="2">Gcn5-related n-acetyltransferase</fullName>
    </submittedName>
</protein>
<dbReference type="Pfam" id="PF13302">
    <property type="entry name" value="Acetyltransf_3"/>
    <property type="match status" value="1"/>
</dbReference>
<keyword evidence="3" id="KW-1185">Reference proteome</keyword>
<dbReference type="InterPro" id="IPR000182">
    <property type="entry name" value="GNAT_dom"/>
</dbReference>
<accession>A0ABR2JC88</accession>
<dbReference type="EMBL" id="JAPCWZ010000003">
    <property type="protein sequence ID" value="KAK8874987.1"/>
    <property type="molecule type" value="Genomic_DNA"/>
</dbReference>
<dbReference type="InterPro" id="IPR051908">
    <property type="entry name" value="Ribosomal_N-acetyltransferase"/>
</dbReference>
<name>A0ABR2JC88_9PEZI</name>
<gene>
    <name evidence="2" type="ORF">PGQ11_005501</name>
</gene>
<dbReference type="SUPFAM" id="SSF55729">
    <property type="entry name" value="Acyl-CoA N-acyltransferases (Nat)"/>
    <property type="match status" value="1"/>
</dbReference>
<sequence length="282" mass="31762">MSKDSALGTVVDTRPAKQPQLEVIDGQYSQLVPLDTSHTHELYVHLCGELQASIFAYMGHGPFESEEELEAFITQRVSMEARHEADPVFFAVITKQAIAAKDAAPAVAPGSAVGYLALTDMNLASRAIEIGPVNFAPVLQRTTVATEAMFLAMRYCIDTLGNRRLEWMCDSLNAKSRRAAERWGFTYEGTLRQHRIRRGRNRDTDLFSIIDGEEWEFCKRALELWLDPSNFIGELQIRSLDKRTLALLPTPFVVTLPGTFPSNQAIDYGMVIMLRIWYTETK</sequence>
<feature type="domain" description="N-acetyltransferase" evidence="1">
    <location>
        <begin position="31"/>
        <end position="186"/>
    </location>
</feature>
<dbReference type="PANTHER" id="PTHR43441">
    <property type="entry name" value="RIBOSOMAL-PROTEIN-SERINE ACETYLTRANSFERASE"/>
    <property type="match status" value="1"/>
</dbReference>
<dbReference type="Proteomes" id="UP001390339">
    <property type="component" value="Unassembled WGS sequence"/>
</dbReference>
<organism evidence="2 3">
    <name type="scientific">Apiospora arundinis</name>
    <dbReference type="NCBI Taxonomy" id="335852"/>
    <lineage>
        <taxon>Eukaryota</taxon>
        <taxon>Fungi</taxon>
        <taxon>Dikarya</taxon>
        <taxon>Ascomycota</taxon>
        <taxon>Pezizomycotina</taxon>
        <taxon>Sordariomycetes</taxon>
        <taxon>Xylariomycetidae</taxon>
        <taxon>Amphisphaeriales</taxon>
        <taxon>Apiosporaceae</taxon>
        <taxon>Apiospora</taxon>
    </lineage>
</organism>
<evidence type="ECO:0000259" key="1">
    <source>
        <dbReference type="Pfam" id="PF13302"/>
    </source>
</evidence>
<evidence type="ECO:0000313" key="2">
    <source>
        <dbReference type="EMBL" id="KAK8874987.1"/>
    </source>
</evidence>
<proteinExistence type="predicted"/>
<dbReference type="Gene3D" id="3.40.630.30">
    <property type="match status" value="1"/>
</dbReference>
<evidence type="ECO:0000313" key="3">
    <source>
        <dbReference type="Proteomes" id="UP001390339"/>
    </source>
</evidence>
<reference evidence="2 3" key="1">
    <citation type="journal article" date="2024" name="IMA Fungus">
        <title>Apiospora arundinis, a panoply of carbohydrate-active enzymes and secondary metabolites.</title>
        <authorList>
            <person name="Sorensen T."/>
            <person name="Petersen C."/>
            <person name="Muurmann A.T."/>
            <person name="Christiansen J.V."/>
            <person name="Brundto M.L."/>
            <person name="Overgaard C.K."/>
            <person name="Boysen A.T."/>
            <person name="Wollenberg R.D."/>
            <person name="Larsen T.O."/>
            <person name="Sorensen J.L."/>
            <person name="Nielsen K.L."/>
            <person name="Sondergaard T.E."/>
        </authorList>
    </citation>
    <scope>NUCLEOTIDE SEQUENCE [LARGE SCALE GENOMIC DNA]</scope>
    <source>
        <strain evidence="2 3">AAU 773</strain>
    </source>
</reference>
<comment type="caution">
    <text evidence="2">The sequence shown here is derived from an EMBL/GenBank/DDBJ whole genome shotgun (WGS) entry which is preliminary data.</text>
</comment>
<dbReference type="PANTHER" id="PTHR43441:SF2">
    <property type="entry name" value="FAMILY ACETYLTRANSFERASE, PUTATIVE (AFU_ORTHOLOGUE AFUA_7G00850)-RELATED"/>
    <property type="match status" value="1"/>
</dbReference>
<dbReference type="InterPro" id="IPR016181">
    <property type="entry name" value="Acyl_CoA_acyltransferase"/>
</dbReference>